<evidence type="ECO:0000256" key="3">
    <source>
        <dbReference type="ARBA" id="ARBA00022553"/>
    </source>
</evidence>
<reference evidence="11" key="5">
    <citation type="submission" date="2018-04" db="UniProtKB">
        <authorList>
            <consortium name="EnsemblFungi"/>
        </authorList>
    </citation>
    <scope>IDENTIFICATION</scope>
    <source>
        <strain evidence="11">R3-111a-1</strain>
    </source>
</reference>
<dbReference type="InterPro" id="IPR006162">
    <property type="entry name" value="Ppantetheine_attach_site"/>
</dbReference>
<dbReference type="PROSITE" id="PS00606">
    <property type="entry name" value="KS3_1"/>
    <property type="match status" value="1"/>
</dbReference>
<dbReference type="NCBIfam" id="TIGR04532">
    <property type="entry name" value="PT_fungal_PKS"/>
    <property type="match status" value="1"/>
</dbReference>
<dbReference type="InterPro" id="IPR050091">
    <property type="entry name" value="PKS_NRPS_Biosynth_Enz"/>
</dbReference>
<accession>J3PHR1</accession>
<dbReference type="InterPro" id="IPR016035">
    <property type="entry name" value="Acyl_Trfase/lysoPLipase"/>
</dbReference>
<feature type="domain" description="Ketosynthase family 3 (KS3)" evidence="8">
    <location>
        <begin position="461"/>
        <end position="896"/>
    </location>
</feature>
<dbReference type="PROSITE" id="PS00012">
    <property type="entry name" value="PHOSPHOPANTETHEINE"/>
    <property type="match status" value="1"/>
</dbReference>
<dbReference type="RefSeq" id="XP_009229208.1">
    <property type="nucleotide sequence ID" value="XM_009230944.1"/>
</dbReference>
<dbReference type="Pfam" id="PF00698">
    <property type="entry name" value="Acyl_transf_1"/>
    <property type="match status" value="1"/>
</dbReference>
<dbReference type="InterPro" id="IPR036736">
    <property type="entry name" value="ACP-like_sf"/>
</dbReference>
<keyword evidence="3" id="KW-0597">Phosphoprotein</keyword>
<gene>
    <name evidence="11" type="primary">20353500</name>
    <name evidence="10" type="ORF">GGTG_13042</name>
</gene>
<dbReference type="HOGENOM" id="CLU_000022_6_1_1"/>
<dbReference type="OrthoDB" id="329835at2759"/>
<feature type="domain" description="Carrier" evidence="7">
    <location>
        <begin position="1873"/>
        <end position="1950"/>
    </location>
</feature>
<proteinExistence type="predicted"/>
<dbReference type="GO" id="GO:0031177">
    <property type="term" value="F:phosphopantetheine binding"/>
    <property type="evidence" value="ECO:0007669"/>
    <property type="project" value="InterPro"/>
</dbReference>
<dbReference type="GO" id="GO:0004315">
    <property type="term" value="F:3-oxoacyl-[acyl-carrier-protein] synthase activity"/>
    <property type="evidence" value="ECO:0007669"/>
    <property type="project" value="InterPro"/>
</dbReference>
<dbReference type="InterPro" id="IPR001227">
    <property type="entry name" value="Ac_transferase_dom_sf"/>
</dbReference>
<evidence type="ECO:0000313" key="11">
    <source>
        <dbReference type="EnsemblFungi" id="EJT69423"/>
    </source>
</evidence>
<evidence type="ECO:0000256" key="2">
    <source>
        <dbReference type="ARBA" id="ARBA00022450"/>
    </source>
</evidence>
<dbReference type="PANTHER" id="PTHR43775">
    <property type="entry name" value="FATTY ACID SYNTHASE"/>
    <property type="match status" value="1"/>
</dbReference>
<organism evidence="10">
    <name type="scientific">Gaeumannomyces tritici (strain R3-111a-1)</name>
    <name type="common">Wheat and barley take-all root rot fungus</name>
    <name type="synonym">Gaeumannomyces graminis var. tritici</name>
    <dbReference type="NCBI Taxonomy" id="644352"/>
    <lineage>
        <taxon>Eukaryota</taxon>
        <taxon>Fungi</taxon>
        <taxon>Dikarya</taxon>
        <taxon>Ascomycota</taxon>
        <taxon>Pezizomycotina</taxon>
        <taxon>Sordariomycetes</taxon>
        <taxon>Sordariomycetidae</taxon>
        <taxon>Magnaporthales</taxon>
        <taxon>Magnaporthaceae</taxon>
        <taxon>Gaeumannomyces</taxon>
    </lineage>
</organism>
<dbReference type="GO" id="GO:0044550">
    <property type="term" value="P:secondary metabolite biosynthetic process"/>
    <property type="evidence" value="ECO:0007669"/>
    <property type="project" value="UniProtKB-ARBA"/>
</dbReference>
<dbReference type="CDD" id="cd00833">
    <property type="entry name" value="PKS"/>
    <property type="match status" value="1"/>
</dbReference>
<dbReference type="SMART" id="SM00823">
    <property type="entry name" value="PKS_PP"/>
    <property type="match status" value="1"/>
</dbReference>
<dbReference type="Gene3D" id="3.30.70.3290">
    <property type="match status" value="1"/>
</dbReference>
<feature type="region of interest" description="C-terminal hotdog fold" evidence="5">
    <location>
        <begin position="1630"/>
        <end position="1783"/>
    </location>
</feature>
<dbReference type="InterPro" id="IPR032088">
    <property type="entry name" value="SAT"/>
</dbReference>
<dbReference type="eggNOG" id="KOG1202">
    <property type="taxonomic scope" value="Eukaryota"/>
</dbReference>
<dbReference type="InterPro" id="IPR049551">
    <property type="entry name" value="PKS_DH_C"/>
</dbReference>
<dbReference type="InterPro" id="IPR014043">
    <property type="entry name" value="Acyl_transferase_dom"/>
</dbReference>
<dbReference type="Gene3D" id="3.10.129.110">
    <property type="entry name" value="Polyketide synthase dehydratase"/>
    <property type="match status" value="1"/>
</dbReference>
<reference evidence="11" key="4">
    <citation type="journal article" date="2015" name="G3 (Bethesda)">
        <title>Genome sequences of three phytopathogenic species of the Magnaporthaceae family of fungi.</title>
        <authorList>
            <person name="Okagaki L.H."/>
            <person name="Nunes C.C."/>
            <person name="Sailsbery J."/>
            <person name="Clay B."/>
            <person name="Brown D."/>
            <person name="John T."/>
            <person name="Oh Y."/>
            <person name="Young N."/>
            <person name="Fitzgerald M."/>
            <person name="Haas B.J."/>
            <person name="Zeng Q."/>
            <person name="Young S."/>
            <person name="Adiconis X."/>
            <person name="Fan L."/>
            <person name="Levin J.Z."/>
            <person name="Mitchell T.K."/>
            <person name="Okubara P.A."/>
            <person name="Farman M.L."/>
            <person name="Kohn L.M."/>
            <person name="Birren B."/>
            <person name="Ma L.-J."/>
            <person name="Dean R.A."/>
        </authorList>
    </citation>
    <scope>NUCLEOTIDE SEQUENCE</scope>
    <source>
        <strain evidence="11">R3-111a-1</strain>
    </source>
</reference>
<reference evidence="12" key="1">
    <citation type="submission" date="2010-07" db="EMBL/GenBank/DDBJ databases">
        <title>The genome sequence of Gaeumannomyces graminis var. tritici strain R3-111a-1.</title>
        <authorList>
            <consortium name="The Broad Institute Genome Sequencing Platform"/>
            <person name="Ma L.-J."/>
            <person name="Dead R."/>
            <person name="Young S."/>
            <person name="Zeng Q."/>
            <person name="Koehrsen M."/>
            <person name="Alvarado L."/>
            <person name="Berlin A."/>
            <person name="Chapman S.B."/>
            <person name="Chen Z."/>
            <person name="Freedman E."/>
            <person name="Gellesch M."/>
            <person name="Goldberg J."/>
            <person name="Griggs A."/>
            <person name="Gujja S."/>
            <person name="Heilman E.R."/>
            <person name="Heiman D."/>
            <person name="Hepburn T."/>
            <person name="Howarth C."/>
            <person name="Jen D."/>
            <person name="Larson L."/>
            <person name="Mehta T."/>
            <person name="Neiman D."/>
            <person name="Pearson M."/>
            <person name="Roberts A."/>
            <person name="Saif S."/>
            <person name="Shea T."/>
            <person name="Shenoy N."/>
            <person name="Sisk P."/>
            <person name="Stolte C."/>
            <person name="Sykes S."/>
            <person name="Walk T."/>
            <person name="White J."/>
            <person name="Yandava C."/>
            <person name="Haas B."/>
            <person name="Nusbaum C."/>
            <person name="Birren B."/>
        </authorList>
    </citation>
    <scope>NUCLEOTIDE SEQUENCE [LARGE SCALE GENOMIC DNA]</scope>
    <source>
        <strain evidence="12">R3-111a-1</strain>
    </source>
</reference>
<keyword evidence="12" id="KW-1185">Reference proteome</keyword>
<dbReference type="Pfam" id="PF16073">
    <property type="entry name" value="SAT"/>
    <property type="match status" value="1"/>
</dbReference>
<dbReference type="InterPro" id="IPR020806">
    <property type="entry name" value="PKS_PP-bd"/>
</dbReference>
<feature type="domain" description="PKS/mFAS DH" evidence="9">
    <location>
        <begin position="1431"/>
        <end position="1783"/>
    </location>
</feature>
<dbReference type="GO" id="GO:0004312">
    <property type="term" value="F:fatty acid synthase activity"/>
    <property type="evidence" value="ECO:0007669"/>
    <property type="project" value="TreeGrafter"/>
</dbReference>
<feature type="compositionally biased region" description="Low complexity" evidence="6">
    <location>
        <begin position="1835"/>
        <end position="1851"/>
    </location>
</feature>
<reference evidence="10" key="2">
    <citation type="submission" date="2010-07" db="EMBL/GenBank/DDBJ databases">
        <authorList>
            <consortium name="The Broad Institute Genome Sequencing Platform"/>
            <consortium name="Broad Institute Genome Sequencing Center for Infectious Disease"/>
            <person name="Ma L.-J."/>
            <person name="Dead R."/>
            <person name="Young S."/>
            <person name="Zeng Q."/>
            <person name="Koehrsen M."/>
            <person name="Alvarado L."/>
            <person name="Berlin A."/>
            <person name="Chapman S.B."/>
            <person name="Chen Z."/>
            <person name="Freedman E."/>
            <person name="Gellesch M."/>
            <person name="Goldberg J."/>
            <person name="Griggs A."/>
            <person name="Gujja S."/>
            <person name="Heilman E.R."/>
            <person name="Heiman D."/>
            <person name="Hepburn T."/>
            <person name="Howarth C."/>
            <person name="Jen D."/>
            <person name="Larson L."/>
            <person name="Mehta T."/>
            <person name="Neiman D."/>
            <person name="Pearson M."/>
            <person name="Roberts A."/>
            <person name="Saif S."/>
            <person name="Shea T."/>
            <person name="Shenoy N."/>
            <person name="Sisk P."/>
            <person name="Stolte C."/>
            <person name="Sykes S."/>
            <person name="Walk T."/>
            <person name="White J."/>
            <person name="Yandava C."/>
            <person name="Haas B."/>
            <person name="Nusbaum C."/>
            <person name="Birren B."/>
        </authorList>
    </citation>
    <scope>NUCLEOTIDE SEQUENCE</scope>
    <source>
        <strain evidence="10">R3-111a-1</strain>
    </source>
</reference>
<dbReference type="SMART" id="SM01294">
    <property type="entry name" value="PKS_PP_betabranch"/>
    <property type="match status" value="1"/>
</dbReference>
<dbReference type="PANTHER" id="PTHR43775:SF24">
    <property type="entry name" value="NON-REDUCING POLYKETIDE SYNTHASE APTA-RELATED"/>
    <property type="match status" value="1"/>
</dbReference>
<dbReference type="InterPro" id="IPR020841">
    <property type="entry name" value="PKS_Beta-ketoAc_synthase_dom"/>
</dbReference>
<evidence type="ECO:0000313" key="12">
    <source>
        <dbReference type="Proteomes" id="UP000006039"/>
    </source>
</evidence>
<evidence type="ECO:0000256" key="1">
    <source>
        <dbReference type="ARBA" id="ARBA00005179"/>
    </source>
</evidence>
<evidence type="ECO:0000259" key="9">
    <source>
        <dbReference type="PROSITE" id="PS52019"/>
    </source>
</evidence>
<dbReference type="SMART" id="SM00825">
    <property type="entry name" value="PKS_KS"/>
    <property type="match status" value="1"/>
</dbReference>
<dbReference type="STRING" id="644352.J3PHR1"/>
<keyword evidence="4" id="KW-0808">Transferase</keyword>
<feature type="active site" description="Proton donor; for dehydratase activity" evidence="5">
    <location>
        <position position="1689"/>
    </location>
</feature>
<dbReference type="GeneID" id="20353500"/>
<dbReference type="Pfam" id="PF14765">
    <property type="entry name" value="PS-DH"/>
    <property type="match status" value="1"/>
</dbReference>
<protein>
    <submittedName>
        <fullName evidence="10 11">Uncharacterized protein</fullName>
    </submittedName>
</protein>
<dbReference type="Proteomes" id="UP000006039">
    <property type="component" value="Unassembled WGS sequence"/>
</dbReference>
<feature type="region of interest" description="Disordered" evidence="6">
    <location>
        <begin position="1788"/>
        <end position="1878"/>
    </location>
</feature>
<feature type="region of interest" description="Disordered" evidence="6">
    <location>
        <begin position="229"/>
        <end position="249"/>
    </location>
</feature>
<dbReference type="InterPro" id="IPR049900">
    <property type="entry name" value="PKS_mFAS_DH"/>
</dbReference>
<evidence type="ECO:0000313" key="10">
    <source>
        <dbReference type="EMBL" id="EJT69423.1"/>
    </source>
</evidence>
<dbReference type="InterPro" id="IPR042104">
    <property type="entry name" value="PKS_dehydratase_sf"/>
</dbReference>
<dbReference type="PROSITE" id="PS52004">
    <property type="entry name" value="KS3_2"/>
    <property type="match status" value="1"/>
</dbReference>
<dbReference type="SUPFAM" id="SSF52151">
    <property type="entry name" value="FabD/lysophospholipase-like"/>
    <property type="match status" value="1"/>
</dbReference>
<feature type="active site" description="Proton acceptor; for dehydratase activity" evidence="5">
    <location>
        <position position="1466"/>
    </location>
</feature>
<name>J3PHR1_GAET3</name>
<dbReference type="InterPro" id="IPR018201">
    <property type="entry name" value="Ketoacyl_synth_AS"/>
</dbReference>
<dbReference type="Gene3D" id="3.40.47.10">
    <property type="match status" value="1"/>
</dbReference>
<dbReference type="SUPFAM" id="SSF53901">
    <property type="entry name" value="Thiolase-like"/>
    <property type="match status" value="1"/>
</dbReference>
<dbReference type="VEuPathDB" id="FungiDB:GGTG_13042"/>
<evidence type="ECO:0000259" key="8">
    <source>
        <dbReference type="PROSITE" id="PS52004"/>
    </source>
</evidence>
<dbReference type="SUPFAM" id="SSF47336">
    <property type="entry name" value="ACP-like"/>
    <property type="match status" value="1"/>
</dbReference>
<keyword evidence="2" id="KW-0596">Phosphopantetheine</keyword>
<dbReference type="InterPro" id="IPR014031">
    <property type="entry name" value="Ketoacyl_synth_C"/>
</dbReference>
<dbReference type="Pfam" id="PF02801">
    <property type="entry name" value="Ketoacyl-synt_C"/>
    <property type="match status" value="1"/>
</dbReference>
<comment type="pathway">
    <text evidence="1">Secondary metabolite biosynthesis.</text>
</comment>
<evidence type="ECO:0000256" key="4">
    <source>
        <dbReference type="ARBA" id="ARBA00022679"/>
    </source>
</evidence>
<dbReference type="InterPro" id="IPR030918">
    <property type="entry name" value="PT_fungal_PKS"/>
</dbReference>
<dbReference type="Gene3D" id="1.10.1200.10">
    <property type="entry name" value="ACP-like"/>
    <property type="match status" value="1"/>
</dbReference>
<dbReference type="InterPro" id="IPR014030">
    <property type="entry name" value="Ketoacyl_synth_N"/>
</dbReference>
<sequence>MAGSRLPAEDDGGSNSSSSSSSAAAVGLIVFSHELPGGDSVQDLLRRLHRHAKRPRHGLLARFLRECVAVLRHEAQALPRDERAPAPPFSDVAALGSCWEALRRGPVGGAWEGAMVCLYHLAVLIGHHEATDQPYHSQDSAPPCLVGVSIGLFSAAAVAVSPTLTDLVSCGAEAVRMAFVFCRHVGRVSQLLETTIPTTPGRSPSWASVIIGLPADVVQAELDLFNNGAEQQAGRQGDDGDDDDDGGMATALTRVSISHVDHGSVGVTGTPSRLAELFAKSKPLGASRHAALPISGGLCHVPHVYGDDDVRAVLRAARVGERWGRGNRRRVVRPLLSPHTGSPFEAADAAGLIEEICAEALTKPLFFDKVAEGAAAQTLRSLDERELAAAGTQPSRLGVLHYRTSVVSDGIVAAVEGRLLSSRAVVVQRQDVVDWVVQQERGGEVGMGRDHLVGNPGSPQDSKLAVVGMACRMPGDADTPDKFWELLVQGRDTLAEVPPDRFDLDAHFDPAMKAENTVNTRFGNFVSGPGLFDAGFFNMSPREAQQTDPMQRLALVTAYEALEMAGFVPGRTASSHASRVGTYYGQASDDYREVNASQKIGTYGIPGTERAFGNGRINYFFNFQGPSFNVDTACSSGLAAVYAACSALWAGEVDTVVAGGLNVITSPDIYCMLGKGHFLSPTGQCKVWDAGADGYCRGDGVGSVVIKRLEDALADNDVVLATILAGATNHSSESVSITQPHAAIQKNNYQRVMDRAGVDPLDVSYVELHGTGTQVGDAVESESVLDFFAPDHSRQGQDQHLALGALKCNIGHGEAAAGIASLIKVLLMYRHGVIPRHIGIKTAVNPVVARHLAGRNAGVAFENKPWTAPDGGDGKRYSIVNSFGAHGGNTTLLLEDGAPPAASLHHQGGDGGDDDGRHEVVCISAKSKASLRGNVAALLGYLDANPDARLRDVAYTTSARRMHHHIRVAEAVSSTARLGDVLRAMAADDAALDAHACHVARQGRKKVVFAFSGQGCFYRGAAAALCERSPDFARLVLELDRVVVQLGFPSVRAAVVENKTDGSLVESDVGGSDLSPLVAQLALVVLQIALARYWALLGITPDAVVGHSLGEYAALCAAGVLSAADALFLVGRRAQLTAARARGGAGSHAMLSVRGVSAAQLAEMYPPERFGYEVSCLNGRADTVVSGPRDALVALRDATLLEEKKAATGLKCVLLDVPYAFHSAQMDPVLADFEAAARRRVTFKRPQVPVISPLLGRCVLPSEAHVINETYLRRAARERVDFVSAVAAAAAAGLADDGSVWLDIGPHPVCSTFVRNCRQEQKEEPAAVTALPSLRRGDDSLAAWSSTLAALHRLGLPVAWDEYFSRRGHGECSKAPQLLHLATYCWNNKNYWIPYEGTWTLDKADPAAAAEMHRQRTSRRQPAGEVPFLTSSVQRVAFEDVGEKTARLTAISDLRHPHLLGAATGHKIHGRSVLTASIWADICLTVGEHAYKRLVPNATGVLMDVRDMRVVAAQLIAEEENDGDPAASPPAQQLIRIEAGLDLSLGRTNVGLWTCRADGSRDPADRAFATAVVWYYPDDGTAAMARQDWAAEWRTAAHLVGSRIDALWDSTTAAATGSGEAGGGASTSTSSALSNRATYELFANIVDYGPQYRAMRRVALDPDALEAAADVTLDDDRHGDWRTPPHWIDGAFQLAGLVMNSFGDPAAGSPARDFFFITPGWRRLRLLEPLRGGVGAGYRNYVRMAPEAGGASYVGDIYLLRGKTVVGLCEGIEFKRVPRALMAVMFPRRGGRRGGGGAKSSNGGGIRNHPLPTTINYGAGTAAAGGHAPSPKAAPPIEAATPTAAGTAETESIIVTPPSSTASDGATGAGEKQHQHPHVAASMRLIARETGLDAEDMRPETAFADVGVDSLMSLTLADKLQAELGVPVKASLFLECATVADLERWLMKVGTHA</sequence>
<evidence type="ECO:0000259" key="7">
    <source>
        <dbReference type="PROSITE" id="PS50075"/>
    </source>
</evidence>
<dbReference type="PROSITE" id="PS50075">
    <property type="entry name" value="CARRIER"/>
    <property type="match status" value="1"/>
</dbReference>
<evidence type="ECO:0000256" key="6">
    <source>
        <dbReference type="SAM" id="MobiDB-lite"/>
    </source>
</evidence>
<dbReference type="EnsemblFungi" id="EJT69423">
    <property type="protein sequence ID" value="EJT69423"/>
    <property type="gene ID" value="GGTG_13042"/>
</dbReference>
<dbReference type="SMART" id="SM00827">
    <property type="entry name" value="PKS_AT"/>
    <property type="match status" value="1"/>
</dbReference>
<feature type="region of interest" description="Disordered" evidence="6">
    <location>
        <begin position="1"/>
        <end position="21"/>
    </location>
</feature>
<evidence type="ECO:0000256" key="5">
    <source>
        <dbReference type="PROSITE-ProRule" id="PRU01363"/>
    </source>
</evidence>
<feature type="compositionally biased region" description="Low complexity" evidence="6">
    <location>
        <begin position="1818"/>
        <end position="1828"/>
    </location>
</feature>
<dbReference type="EMBL" id="GL385404">
    <property type="protein sequence ID" value="EJT69423.1"/>
    <property type="molecule type" value="Genomic_DNA"/>
</dbReference>
<dbReference type="InterPro" id="IPR009081">
    <property type="entry name" value="PP-bd_ACP"/>
</dbReference>
<dbReference type="GO" id="GO:0006633">
    <property type="term" value="P:fatty acid biosynthetic process"/>
    <property type="evidence" value="ECO:0007669"/>
    <property type="project" value="InterPro"/>
</dbReference>
<dbReference type="InterPro" id="IPR016039">
    <property type="entry name" value="Thiolase-like"/>
</dbReference>
<dbReference type="Pfam" id="PF22621">
    <property type="entry name" value="CurL-like_PKS_C"/>
    <property type="match status" value="1"/>
</dbReference>
<dbReference type="Pfam" id="PF00109">
    <property type="entry name" value="ketoacyl-synt"/>
    <property type="match status" value="1"/>
</dbReference>
<dbReference type="PROSITE" id="PS52019">
    <property type="entry name" value="PKS_MFAS_DH"/>
    <property type="match status" value="1"/>
</dbReference>
<reference evidence="10" key="3">
    <citation type="submission" date="2010-09" db="EMBL/GenBank/DDBJ databases">
        <title>Annotation of Gaeumannomyces graminis var. tritici R3-111a-1.</title>
        <authorList>
            <consortium name="The Broad Institute Genome Sequencing Platform"/>
            <person name="Ma L.-J."/>
            <person name="Dead R."/>
            <person name="Young S.K."/>
            <person name="Zeng Q."/>
            <person name="Gargeya S."/>
            <person name="Fitzgerald M."/>
            <person name="Haas B."/>
            <person name="Abouelleil A."/>
            <person name="Alvarado L."/>
            <person name="Arachchi H.M."/>
            <person name="Berlin A."/>
            <person name="Brown A."/>
            <person name="Chapman S.B."/>
            <person name="Chen Z."/>
            <person name="Dunbar C."/>
            <person name="Freedman E."/>
            <person name="Gearin G."/>
            <person name="Gellesch M."/>
            <person name="Goldberg J."/>
            <person name="Griggs A."/>
            <person name="Gujja S."/>
            <person name="Heiman D."/>
            <person name="Howarth C."/>
            <person name="Larson L."/>
            <person name="Lui A."/>
            <person name="MacDonald P.J.P."/>
            <person name="Mehta T."/>
            <person name="Montmayeur A."/>
            <person name="Murphy C."/>
            <person name="Neiman D."/>
            <person name="Pearson M."/>
            <person name="Priest M."/>
            <person name="Roberts A."/>
            <person name="Saif S."/>
            <person name="Shea T."/>
            <person name="Shenoy N."/>
            <person name="Sisk P."/>
            <person name="Stolte C."/>
            <person name="Sykes S."/>
            <person name="Yandava C."/>
            <person name="Wortman J."/>
            <person name="Nusbaum C."/>
            <person name="Birren B."/>
        </authorList>
    </citation>
    <scope>NUCLEOTIDE SEQUENCE</scope>
    <source>
        <strain evidence="10">R3-111a-1</strain>
    </source>
</reference>
<dbReference type="Gene3D" id="3.40.366.10">
    <property type="entry name" value="Malonyl-Coenzyme A Acyl Carrier Protein, domain 2"/>
    <property type="match status" value="2"/>
</dbReference>
<feature type="compositionally biased region" description="Gly residues" evidence="6">
    <location>
        <begin position="1793"/>
        <end position="1806"/>
    </location>
</feature>
<dbReference type="FunFam" id="1.10.1200.10:FF:000011">
    <property type="entry name" value="Sterigmatocystin biosynthesis polyketide synthase"/>
    <property type="match status" value="1"/>
</dbReference>
<feature type="region of interest" description="N-terminal hotdog fold" evidence="5">
    <location>
        <begin position="1431"/>
        <end position="1589"/>
    </location>
</feature>
<dbReference type="Pfam" id="PF00550">
    <property type="entry name" value="PP-binding"/>
    <property type="match status" value="1"/>
</dbReference>